<evidence type="ECO:0000313" key="8">
    <source>
        <dbReference type="EMBL" id="UZD54802.1"/>
    </source>
</evidence>
<reference evidence="8" key="1">
    <citation type="submission" date="2022-10" db="EMBL/GenBank/DDBJ databases">
        <title>Complete genome sequence of Schlegelella aquatica LMG 23380.</title>
        <authorList>
            <person name="Musilova J."/>
            <person name="Kourilova X."/>
            <person name="Bezdicek M."/>
            <person name="Hermankova K."/>
            <person name="Obruca S."/>
            <person name="Sedlar K."/>
        </authorList>
    </citation>
    <scope>NUCLEOTIDE SEQUENCE</scope>
    <source>
        <strain evidence="8">LMG 23380</strain>
    </source>
</reference>
<evidence type="ECO:0000256" key="6">
    <source>
        <dbReference type="SAM" id="Phobius"/>
    </source>
</evidence>
<accession>A0ABY6MS30</accession>
<feature type="domain" description="EamA" evidence="7">
    <location>
        <begin position="152"/>
        <end position="288"/>
    </location>
</feature>
<dbReference type="EMBL" id="CP110257">
    <property type="protein sequence ID" value="UZD54802.1"/>
    <property type="molecule type" value="Genomic_DNA"/>
</dbReference>
<evidence type="ECO:0000256" key="5">
    <source>
        <dbReference type="ARBA" id="ARBA00023136"/>
    </source>
</evidence>
<evidence type="ECO:0000259" key="7">
    <source>
        <dbReference type="Pfam" id="PF00892"/>
    </source>
</evidence>
<dbReference type="Proteomes" id="UP001163266">
    <property type="component" value="Chromosome"/>
</dbReference>
<evidence type="ECO:0000256" key="4">
    <source>
        <dbReference type="ARBA" id="ARBA00022989"/>
    </source>
</evidence>
<dbReference type="InterPro" id="IPR037185">
    <property type="entry name" value="EmrE-like"/>
</dbReference>
<comment type="subcellular location">
    <subcellularLocation>
        <location evidence="1">Membrane</location>
        <topology evidence="1">Multi-pass membrane protein</topology>
    </subcellularLocation>
</comment>
<dbReference type="InterPro" id="IPR000620">
    <property type="entry name" value="EamA_dom"/>
</dbReference>
<keyword evidence="9" id="KW-1185">Reference proteome</keyword>
<comment type="similarity">
    <text evidence="2">Belongs to the EamA transporter family.</text>
</comment>
<evidence type="ECO:0000313" key="9">
    <source>
        <dbReference type="Proteomes" id="UP001163266"/>
    </source>
</evidence>
<feature type="transmembrane region" description="Helical" evidence="6">
    <location>
        <begin position="151"/>
        <end position="171"/>
    </location>
</feature>
<feature type="transmembrane region" description="Helical" evidence="6">
    <location>
        <begin position="38"/>
        <end position="56"/>
    </location>
</feature>
<feature type="transmembrane region" description="Helical" evidence="6">
    <location>
        <begin position="127"/>
        <end position="145"/>
    </location>
</feature>
<feature type="transmembrane region" description="Helical" evidence="6">
    <location>
        <begin position="242"/>
        <end position="265"/>
    </location>
</feature>
<dbReference type="PANTHER" id="PTHR32322:SF2">
    <property type="entry name" value="EAMA DOMAIN-CONTAINING PROTEIN"/>
    <property type="match status" value="1"/>
</dbReference>
<dbReference type="SUPFAM" id="SSF103481">
    <property type="entry name" value="Multidrug resistance efflux transporter EmrE"/>
    <property type="match status" value="2"/>
</dbReference>
<feature type="transmembrane region" description="Helical" evidence="6">
    <location>
        <begin position="271"/>
        <end position="290"/>
    </location>
</feature>
<dbReference type="PANTHER" id="PTHR32322">
    <property type="entry name" value="INNER MEMBRANE TRANSPORTER"/>
    <property type="match status" value="1"/>
</dbReference>
<feature type="transmembrane region" description="Helical" evidence="6">
    <location>
        <begin position="68"/>
        <end position="87"/>
    </location>
</feature>
<gene>
    <name evidence="8" type="ORF">OMP39_14240</name>
</gene>
<keyword evidence="3 6" id="KW-0812">Transmembrane</keyword>
<proteinExistence type="inferred from homology"/>
<feature type="transmembrane region" description="Helical" evidence="6">
    <location>
        <begin position="93"/>
        <end position="115"/>
    </location>
</feature>
<evidence type="ECO:0000256" key="3">
    <source>
        <dbReference type="ARBA" id="ARBA00022692"/>
    </source>
</evidence>
<feature type="transmembrane region" description="Helical" evidence="6">
    <location>
        <begin position="215"/>
        <end position="235"/>
    </location>
</feature>
<protein>
    <submittedName>
        <fullName evidence="8">DMT family transporter</fullName>
    </submittedName>
</protein>
<dbReference type="Pfam" id="PF00892">
    <property type="entry name" value="EamA"/>
    <property type="match status" value="2"/>
</dbReference>
<feature type="domain" description="EamA" evidence="7">
    <location>
        <begin position="11"/>
        <end position="138"/>
    </location>
</feature>
<feature type="transmembrane region" description="Helical" evidence="6">
    <location>
        <begin position="183"/>
        <end position="203"/>
    </location>
</feature>
<sequence>MKSGTVSAWPVATLLLNALVWGVSWWPLRELATRGLHPLWTMVVVFTLSASVIVAWRPSSLRQLREQPVLWVLAAASGVTNAAFNWAVSIGEVTRVVLLFYLMPLWTVLLARVLLHEPLTRRSATRVALALTGAAIVLWPPQGGWPWPRSLADWLAVLGGFAFAFNSVMVRRVAHRTREEGRAAAMLIGCIAVAGVMAAVLTLQSRVDWPPAPAWGWVTIAAGLALAFVCSNLAYQFGASRLPANVTAVVMLTEVVFASASSMWIGGERSTAPTLVGGALIIAAALLAAWPARRPA</sequence>
<evidence type="ECO:0000256" key="1">
    <source>
        <dbReference type="ARBA" id="ARBA00004141"/>
    </source>
</evidence>
<dbReference type="InterPro" id="IPR050638">
    <property type="entry name" value="AA-Vitamin_Transporters"/>
</dbReference>
<keyword evidence="4 6" id="KW-1133">Transmembrane helix</keyword>
<organism evidence="8 9">
    <name type="scientific">Caldimonas aquatica</name>
    <dbReference type="NCBI Taxonomy" id="376175"/>
    <lineage>
        <taxon>Bacteria</taxon>
        <taxon>Pseudomonadati</taxon>
        <taxon>Pseudomonadota</taxon>
        <taxon>Betaproteobacteria</taxon>
        <taxon>Burkholderiales</taxon>
        <taxon>Sphaerotilaceae</taxon>
        <taxon>Caldimonas</taxon>
    </lineage>
</organism>
<dbReference type="RefSeq" id="WP_264892453.1">
    <property type="nucleotide sequence ID" value="NZ_CP110257.1"/>
</dbReference>
<name>A0ABY6MS30_9BURK</name>
<keyword evidence="5 6" id="KW-0472">Membrane</keyword>
<evidence type="ECO:0000256" key="2">
    <source>
        <dbReference type="ARBA" id="ARBA00007362"/>
    </source>
</evidence>